<dbReference type="PANTHER" id="PTHR43767">
    <property type="entry name" value="LONG-CHAIN-FATTY-ACID--COA LIGASE"/>
    <property type="match status" value="1"/>
</dbReference>
<sequence length="552" mass="62009">MISSNSEEILETLGEIFEESVEKYPERIALKKETTEYKYCQLKDAVIRLKNYLKKLGVKTGECFAVLGENRPEWGIAYLGILRAGCICVPLDPLLSEGELLHILKESNARGGICSENHLYKLESIKGELKNFKFLIKMGEVKNLPPASETKEKINPDSLAVLIFTSGTTGTSKAVMLSHKNILSNIKSISQVIPIYPGETMVSIIPLHHTFEATCGFLYPLFKGATIYYPPSLKPNELIGIMKEAKVKCLIAVPLVFEKFLSGVERKVASAPVPQKILFNTITGIGSVFKFLRKPLFARIRKEMGLENLRLAVSGGAALPEKVIQGLELMGIPILQGYGLTETSPVISVNPVGKPKNLSVGLPIPDVEVKIAEPDENGVGEILVRGPNVMLGYYNNKRATDEVLKDGWLWTGDLGYFDNNGYLYITGRKKSVIVTQTGKNIYPEELEDLLLKSPWVKEVLVVPRIDPKTKKEEVCALIHPNYELLEEYSISKNIEMSEEDIQKLFKEEIKRVNEGIPIYKRITRFEIREEEFPKTTTQKIKRHLFIERGIRV</sequence>
<feature type="domain" description="AMP-dependent synthetase/ligase" evidence="1">
    <location>
        <begin position="17"/>
        <end position="394"/>
    </location>
</feature>
<dbReference type="PANTHER" id="PTHR43767:SF1">
    <property type="entry name" value="NONRIBOSOMAL PEPTIDE SYNTHASE PES1 (EUROFUNG)-RELATED"/>
    <property type="match status" value="1"/>
</dbReference>
<comment type="caution">
    <text evidence="2">The sequence shown here is derived from an EMBL/GenBank/DDBJ whole genome shotgun (WGS) entry which is preliminary data.</text>
</comment>
<dbReference type="InterPro" id="IPR042099">
    <property type="entry name" value="ANL_N_sf"/>
</dbReference>
<dbReference type="InterPro" id="IPR020845">
    <property type="entry name" value="AMP-binding_CS"/>
</dbReference>
<dbReference type="InterPro" id="IPR045851">
    <property type="entry name" value="AMP-bd_C_sf"/>
</dbReference>
<dbReference type="InterPro" id="IPR000873">
    <property type="entry name" value="AMP-dep_synth/lig_dom"/>
</dbReference>
<evidence type="ECO:0000313" key="2">
    <source>
        <dbReference type="EMBL" id="HGV97309.1"/>
    </source>
</evidence>
<dbReference type="Gene3D" id="3.30.300.30">
    <property type="match status" value="1"/>
</dbReference>
<gene>
    <name evidence="2" type="ORF">ENV60_03310</name>
</gene>
<dbReference type="AlphaFoldDB" id="A0A7C4THT2"/>
<dbReference type="InterPro" id="IPR050237">
    <property type="entry name" value="ATP-dep_AMP-bd_enzyme"/>
</dbReference>
<dbReference type="SUPFAM" id="SSF56801">
    <property type="entry name" value="Acetyl-CoA synthetase-like"/>
    <property type="match status" value="1"/>
</dbReference>
<dbReference type="PROSITE" id="PS00455">
    <property type="entry name" value="AMP_BINDING"/>
    <property type="match status" value="1"/>
</dbReference>
<dbReference type="Pfam" id="PF00501">
    <property type="entry name" value="AMP-binding"/>
    <property type="match status" value="1"/>
</dbReference>
<name>A0A7C4THT2_UNCW3</name>
<proteinExistence type="predicted"/>
<organism evidence="2">
    <name type="scientific">candidate division WOR-3 bacterium</name>
    <dbReference type="NCBI Taxonomy" id="2052148"/>
    <lineage>
        <taxon>Bacteria</taxon>
        <taxon>Bacteria division WOR-3</taxon>
    </lineage>
</organism>
<dbReference type="CDD" id="cd05907">
    <property type="entry name" value="VL_LC_FACS_like"/>
    <property type="match status" value="1"/>
</dbReference>
<keyword evidence="2" id="KW-0436">Ligase</keyword>
<protein>
    <submittedName>
        <fullName evidence="2">Long-chain fatty acid--CoA ligase</fullName>
    </submittedName>
</protein>
<dbReference type="Gene3D" id="3.40.50.12780">
    <property type="entry name" value="N-terminal domain of ligase-like"/>
    <property type="match status" value="1"/>
</dbReference>
<dbReference type="EMBL" id="DTGZ01000061">
    <property type="protein sequence ID" value="HGV97309.1"/>
    <property type="molecule type" value="Genomic_DNA"/>
</dbReference>
<evidence type="ECO:0000259" key="1">
    <source>
        <dbReference type="Pfam" id="PF00501"/>
    </source>
</evidence>
<dbReference type="Pfam" id="PF23562">
    <property type="entry name" value="AMP-binding_C_3"/>
    <property type="match status" value="1"/>
</dbReference>
<accession>A0A7C4THT2</accession>
<dbReference type="GO" id="GO:0016878">
    <property type="term" value="F:acid-thiol ligase activity"/>
    <property type="evidence" value="ECO:0007669"/>
    <property type="project" value="UniProtKB-ARBA"/>
</dbReference>
<reference evidence="2" key="1">
    <citation type="journal article" date="2020" name="mSystems">
        <title>Genome- and Community-Level Interaction Insights into Carbon Utilization and Element Cycling Functions of Hydrothermarchaeota in Hydrothermal Sediment.</title>
        <authorList>
            <person name="Zhou Z."/>
            <person name="Liu Y."/>
            <person name="Xu W."/>
            <person name="Pan J."/>
            <person name="Luo Z.H."/>
            <person name="Li M."/>
        </authorList>
    </citation>
    <scope>NUCLEOTIDE SEQUENCE [LARGE SCALE GENOMIC DNA]</scope>
    <source>
        <strain evidence="2">SpSt-774</strain>
    </source>
</reference>